<keyword evidence="1" id="KW-0472">Membrane</keyword>
<dbReference type="HOGENOM" id="CLU_1554173_0_0_11"/>
<reference evidence="2 3" key="1">
    <citation type="journal article" date="2012" name="BMC Genomics">
        <title>Complete genome sequence of Saccharothrix espanaensis DSM 44229T and comparison to the other completely sequenced Pseudonocardiaceae.</title>
        <authorList>
            <person name="Strobel T."/>
            <person name="Al-Dilaimi A."/>
            <person name="Blom J."/>
            <person name="Gessner A."/>
            <person name="Kalinowski J."/>
            <person name="Luzhetska M."/>
            <person name="Puhler A."/>
            <person name="Szczepanowski R."/>
            <person name="Bechthold A."/>
            <person name="Ruckert C."/>
        </authorList>
    </citation>
    <scope>NUCLEOTIDE SEQUENCE [LARGE SCALE GENOMIC DNA]</scope>
    <source>
        <strain evidence="3">ATCC 51144 / DSM 44229 / JCM 9112 / NBRC 15066 / NRRL 15764</strain>
    </source>
</reference>
<sequence length="172" mass="19534">MRSIDYRDAWAAWWAGRKVDGFQFWGLPMVWWGRIGKVVHSWGHRRRADDLKLANLPHDKLEAVLSGMPTEEVERLWDVRRRSVRRVRRVLKVVNYALLPVYVLGSATVPQPLALIKDRGVRMVVLAAFSAPVVSALFFFAVTRRATRPVGRRSSWLSAASTSTCPRPGRAG</sequence>
<keyword evidence="1" id="KW-0812">Transmembrane</keyword>
<dbReference type="STRING" id="1179773.BN6_74640"/>
<dbReference type="BioCyc" id="SESP1179773:BN6_RS36065-MONOMER"/>
<feature type="transmembrane region" description="Helical" evidence="1">
    <location>
        <begin position="121"/>
        <end position="143"/>
    </location>
</feature>
<dbReference type="OrthoDB" id="4567441at2"/>
<dbReference type="AlphaFoldDB" id="K0K8J3"/>
<protein>
    <submittedName>
        <fullName evidence="2">Putative membrane protein</fullName>
    </submittedName>
</protein>
<gene>
    <name evidence="2" type="ordered locus">BN6_74640</name>
</gene>
<accession>K0K8J3</accession>
<dbReference type="KEGG" id="sesp:BN6_74640"/>
<evidence type="ECO:0000256" key="1">
    <source>
        <dbReference type="SAM" id="Phobius"/>
    </source>
</evidence>
<name>K0K8J3_SACES</name>
<proteinExistence type="predicted"/>
<feature type="transmembrane region" description="Helical" evidence="1">
    <location>
        <begin position="90"/>
        <end position="109"/>
    </location>
</feature>
<dbReference type="EMBL" id="HE804045">
    <property type="protein sequence ID" value="CCH34691.1"/>
    <property type="molecule type" value="Genomic_DNA"/>
</dbReference>
<organism evidence="2 3">
    <name type="scientific">Saccharothrix espanaensis (strain ATCC 51144 / DSM 44229 / JCM 9112 / NBRC 15066 / NRRL 15764)</name>
    <dbReference type="NCBI Taxonomy" id="1179773"/>
    <lineage>
        <taxon>Bacteria</taxon>
        <taxon>Bacillati</taxon>
        <taxon>Actinomycetota</taxon>
        <taxon>Actinomycetes</taxon>
        <taxon>Pseudonocardiales</taxon>
        <taxon>Pseudonocardiaceae</taxon>
        <taxon>Saccharothrix</taxon>
    </lineage>
</organism>
<evidence type="ECO:0000313" key="3">
    <source>
        <dbReference type="Proteomes" id="UP000006281"/>
    </source>
</evidence>
<dbReference type="Proteomes" id="UP000006281">
    <property type="component" value="Chromosome"/>
</dbReference>
<evidence type="ECO:0000313" key="2">
    <source>
        <dbReference type="EMBL" id="CCH34691.1"/>
    </source>
</evidence>
<keyword evidence="3" id="KW-1185">Reference proteome</keyword>
<dbReference type="PATRIC" id="fig|1179773.3.peg.7538"/>
<keyword evidence="1" id="KW-1133">Transmembrane helix</keyword>
<dbReference type="RefSeq" id="WP_015104801.1">
    <property type="nucleotide sequence ID" value="NC_019673.1"/>
</dbReference>